<evidence type="ECO:0008006" key="8">
    <source>
        <dbReference type="Google" id="ProtNLM"/>
    </source>
</evidence>
<evidence type="ECO:0000256" key="4">
    <source>
        <dbReference type="ARBA" id="ARBA00023136"/>
    </source>
</evidence>
<comment type="caution">
    <text evidence="6">The sequence shown here is derived from an EMBL/GenBank/DDBJ whole genome shotgun (WGS) entry which is preliminary data.</text>
</comment>
<feature type="transmembrane region" description="Helical" evidence="5">
    <location>
        <begin position="25"/>
        <end position="44"/>
    </location>
</feature>
<name>A0ABU6WJA5_9FABA</name>
<organism evidence="6 7">
    <name type="scientific">Stylosanthes scabra</name>
    <dbReference type="NCBI Taxonomy" id="79078"/>
    <lineage>
        <taxon>Eukaryota</taxon>
        <taxon>Viridiplantae</taxon>
        <taxon>Streptophyta</taxon>
        <taxon>Embryophyta</taxon>
        <taxon>Tracheophyta</taxon>
        <taxon>Spermatophyta</taxon>
        <taxon>Magnoliopsida</taxon>
        <taxon>eudicotyledons</taxon>
        <taxon>Gunneridae</taxon>
        <taxon>Pentapetalae</taxon>
        <taxon>rosids</taxon>
        <taxon>fabids</taxon>
        <taxon>Fabales</taxon>
        <taxon>Fabaceae</taxon>
        <taxon>Papilionoideae</taxon>
        <taxon>50 kb inversion clade</taxon>
        <taxon>dalbergioids sensu lato</taxon>
        <taxon>Dalbergieae</taxon>
        <taxon>Pterocarpus clade</taxon>
        <taxon>Stylosanthes</taxon>
    </lineage>
</organism>
<evidence type="ECO:0000256" key="3">
    <source>
        <dbReference type="ARBA" id="ARBA00022989"/>
    </source>
</evidence>
<dbReference type="PANTHER" id="PTHR31444">
    <property type="entry name" value="OS11G0490100 PROTEIN"/>
    <property type="match status" value="1"/>
</dbReference>
<comment type="subcellular location">
    <subcellularLocation>
        <location evidence="1">Golgi apparatus membrane</location>
        <topology evidence="1">Single-pass membrane protein</topology>
    </subcellularLocation>
</comment>
<gene>
    <name evidence="6" type="ORF">PIB30_061375</name>
</gene>
<dbReference type="Proteomes" id="UP001341840">
    <property type="component" value="Unassembled WGS sequence"/>
</dbReference>
<dbReference type="EMBL" id="JASCZI010181798">
    <property type="protein sequence ID" value="MED6185882.1"/>
    <property type="molecule type" value="Genomic_DNA"/>
</dbReference>
<evidence type="ECO:0000256" key="1">
    <source>
        <dbReference type="ARBA" id="ARBA00004194"/>
    </source>
</evidence>
<dbReference type="Pfam" id="PF21729">
    <property type="entry name" value="IRX15_IRX15L_GXM"/>
    <property type="match status" value="1"/>
</dbReference>
<dbReference type="InterPro" id="IPR006514">
    <property type="entry name" value="IRX15/GXM/AGM"/>
</dbReference>
<evidence type="ECO:0000256" key="5">
    <source>
        <dbReference type="SAM" id="Phobius"/>
    </source>
</evidence>
<evidence type="ECO:0000256" key="2">
    <source>
        <dbReference type="ARBA" id="ARBA00022692"/>
    </source>
</evidence>
<keyword evidence="3 5" id="KW-1133">Transmembrane helix</keyword>
<reference evidence="6 7" key="1">
    <citation type="journal article" date="2023" name="Plants (Basel)">
        <title>Bridging the Gap: Combining Genomics and Transcriptomics Approaches to Understand Stylosanthes scabra, an Orphan Legume from the Brazilian Caatinga.</title>
        <authorList>
            <person name="Ferreira-Neto J.R.C."/>
            <person name="da Silva M.D."/>
            <person name="Binneck E."/>
            <person name="de Melo N.F."/>
            <person name="da Silva R.H."/>
            <person name="de Melo A.L.T.M."/>
            <person name="Pandolfi V."/>
            <person name="Bustamante F.O."/>
            <person name="Brasileiro-Vidal A.C."/>
            <person name="Benko-Iseppon A.M."/>
        </authorList>
    </citation>
    <scope>NUCLEOTIDE SEQUENCE [LARGE SCALE GENOMIC DNA]</scope>
    <source>
        <tissue evidence="6">Leaves</tissue>
    </source>
</reference>
<evidence type="ECO:0000313" key="6">
    <source>
        <dbReference type="EMBL" id="MED6185882.1"/>
    </source>
</evidence>
<dbReference type="NCBIfam" id="TIGR01627">
    <property type="entry name" value="A_thal_3515"/>
    <property type="match status" value="1"/>
</dbReference>
<sequence length="303" mass="34501">MQPWLFNSYQPYNNRRDARRRHPNVLPILASAFITVSIILLFFFQQTLLKSRNTCPQNNEPAFVPLTKNEALIADEFHSTASPLVSILHFATSHTVPPQSAEEIQKLVDVIQYLTPCNFLIFGIGHDSLMWDALNPRGNTLFVEENPRWTLSAMKRFPILNIHTVRYTTRISQADALLASYKAQCTGKQSKLKGNRNCPLALSQLPEEAYERDWDMIMIDAPRGTADPSAGKMAVIYSVAVMARERKRPGVTHVFLHDVDGRVEQQYAQEFLCMKYRVGVVNKLWHFVIPPSFSSDDTARGFC</sequence>
<proteinExistence type="predicted"/>
<keyword evidence="2 5" id="KW-0812">Transmembrane</keyword>
<keyword evidence="7" id="KW-1185">Reference proteome</keyword>
<evidence type="ECO:0000313" key="7">
    <source>
        <dbReference type="Proteomes" id="UP001341840"/>
    </source>
</evidence>
<keyword evidence="4 5" id="KW-0472">Membrane</keyword>
<accession>A0ABU6WJA5</accession>
<protein>
    <recommendedName>
        <fullName evidence="8">Polysaccharide biosynthesis domain-containing protein</fullName>
    </recommendedName>
</protein>